<evidence type="ECO:0000259" key="2">
    <source>
        <dbReference type="Pfam" id="PF02470"/>
    </source>
</evidence>
<dbReference type="KEGG" id="nhl:Nhal_0343"/>
<dbReference type="Proteomes" id="UP000001844">
    <property type="component" value="Chromosome"/>
</dbReference>
<dbReference type="RefSeq" id="WP_013031435.1">
    <property type="nucleotide sequence ID" value="NC_013960.1"/>
</dbReference>
<dbReference type="HOGENOM" id="CLU_107027_0_0_6"/>
<dbReference type="InterPro" id="IPR052336">
    <property type="entry name" value="MlaD_Phospholipid_Transporter"/>
</dbReference>
<dbReference type="STRING" id="472759.Nhal_0343"/>
<name>D5BUY9_NITHN</name>
<dbReference type="InterPro" id="IPR003399">
    <property type="entry name" value="Mce/MlaD"/>
</dbReference>
<dbReference type="NCBIfam" id="TIGR04430">
    <property type="entry name" value="OM_asym_MlaD"/>
    <property type="match status" value="1"/>
</dbReference>
<dbReference type="AlphaFoldDB" id="D5BUY9"/>
<evidence type="ECO:0000313" key="3">
    <source>
        <dbReference type="EMBL" id="ADE13539.1"/>
    </source>
</evidence>
<keyword evidence="1" id="KW-1133">Transmembrane helix</keyword>
<dbReference type="PANTHER" id="PTHR33371:SF4">
    <property type="entry name" value="INTERMEMBRANE PHOSPHOLIPID TRANSPORT SYSTEM BINDING PROTEIN MLAD"/>
    <property type="match status" value="1"/>
</dbReference>
<dbReference type="InterPro" id="IPR030970">
    <property type="entry name" value="ABC_MlaD"/>
</dbReference>
<dbReference type="GO" id="GO:0005543">
    <property type="term" value="F:phospholipid binding"/>
    <property type="evidence" value="ECO:0007669"/>
    <property type="project" value="TreeGrafter"/>
</dbReference>
<feature type="transmembrane region" description="Helical" evidence="1">
    <location>
        <begin position="7"/>
        <end position="27"/>
    </location>
</feature>
<dbReference type="PANTHER" id="PTHR33371">
    <property type="entry name" value="INTERMEMBRANE PHOSPHOLIPID TRANSPORT SYSTEM BINDING PROTEIN MLAD-RELATED"/>
    <property type="match status" value="1"/>
</dbReference>
<dbReference type="eggNOG" id="COG1463">
    <property type="taxonomic scope" value="Bacteria"/>
</dbReference>
<dbReference type="GO" id="GO:0005548">
    <property type="term" value="F:phospholipid transporter activity"/>
    <property type="evidence" value="ECO:0007669"/>
    <property type="project" value="TreeGrafter"/>
</dbReference>
<keyword evidence="1" id="KW-0812">Transmembrane</keyword>
<sequence length="155" mass="16747">MRQSRTVELVVGLFVAAGLGALFMLAMKVSNLSLVAQEDTYSVIAKFQNIGGLKVRSPVTLAGVTIGRVAAIQIDSQTYEAEVKMRIESRYDYLPEDTSASIYTAGLLGEQYIALEPGGAEVYLKEGDKIFLTQSALVLEELIGQFLYSKAAGES</sequence>
<protein>
    <submittedName>
        <fullName evidence="3">Mammalian cell entry related domain protein</fullName>
    </submittedName>
</protein>
<organism evidence="3 4">
    <name type="scientific">Nitrosococcus halophilus (strain Nc4)</name>
    <dbReference type="NCBI Taxonomy" id="472759"/>
    <lineage>
        <taxon>Bacteria</taxon>
        <taxon>Pseudomonadati</taxon>
        <taxon>Pseudomonadota</taxon>
        <taxon>Gammaproteobacteria</taxon>
        <taxon>Chromatiales</taxon>
        <taxon>Chromatiaceae</taxon>
        <taxon>Nitrosococcus</taxon>
    </lineage>
</organism>
<dbReference type="EMBL" id="CP001798">
    <property type="protein sequence ID" value="ADE13539.1"/>
    <property type="molecule type" value="Genomic_DNA"/>
</dbReference>
<keyword evidence="1" id="KW-0472">Membrane</keyword>
<keyword evidence="4" id="KW-1185">Reference proteome</keyword>
<dbReference type="Pfam" id="PF02470">
    <property type="entry name" value="MlaD"/>
    <property type="match status" value="1"/>
</dbReference>
<reference evidence="4" key="1">
    <citation type="submission" date="2010-04" db="EMBL/GenBank/DDBJ databases">
        <title>Complete genome sequence of Nitrosococcus halophilus Nc4, a salt-adapted, aerobic obligate ammonia-oxidizing sulfur purple bacterium.</title>
        <authorList>
            <consortium name="US DOE Joint Genome Institute"/>
            <person name="Campbell M.A."/>
            <person name="Malfatti S.A."/>
            <person name="Chain P.S.G."/>
            <person name="Heidelberg J.F."/>
            <person name="Ward B.B."/>
            <person name="Klotz M.G."/>
        </authorList>
    </citation>
    <scope>NUCLEOTIDE SEQUENCE [LARGE SCALE GENOMIC DNA]</scope>
    <source>
        <strain evidence="4">Nc4</strain>
    </source>
</reference>
<accession>D5BUY9</accession>
<evidence type="ECO:0000313" key="4">
    <source>
        <dbReference type="Proteomes" id="UP000001844"/>
    </source>
</evidence>
<evidence type="ECO:0000256" key="1">
    <source>
        <dbReference type="SAM" id="Phobius"/>
    </source>
</evidence>
<dbReference type="OrthoDB" id="9788420at2"/>
<feature type="domain" description="Mce/MlaD" evidence="2">
    <location>
        <begin position="40"/>
        <end position="118"/>
    </location>
</feature>
<gene>
    <name evidence="3" type="ordered locus">Nhal_0343</name>
</gene>
<proteinExistence type="predicted"/>